<evidence type="ECO:0000256" key="11">
    <source>
        <dbReference type="ARBA" id="ARBA00023054"/>
    </source>
</evidence>
<feature type="compositionally biased region" description="Polar residues" evidence="20">
    <location>
        <begin position="1315"/>
        <end position="1327"/>
    </location>
</feature>
<feature type="coiled-coil region" evidence="19">
    <location>
        <begin position="715"/>
        <end position="749"/>
    </location>
</feature>
<keyword evidence="15" id="KW-0131">Cell cycle</keyword>
<dbReference type="EMBL" id="JAJJHW010000824">
    <property type="protein sequence ID" value="KAH8381749.1"/>
    <property type="molecule type" value="Genomic_DNA"/>
</dbReference>
<evidence type="ECO:0000256" key="3">
    <source>
        <dbReference type="ARBA" id="ARBA00004371"/>
    </source>
</evidence>
<keyword evidence="7" id="KW-0597">Phosphoprotein</keyword>
<dbReference type="PANTHER" id="PTHR13222">
    <property type="entry name" value="RB1-INDUCIBLE COILED-COIL"/>
    <property type="match status" value="1"/>
</dbReference>
<reference evidence="23" key="1">
    <citation type="journal article" date="2021" name="Mol. Ecol. Resour.">
        <title>Phylogenomic analyses of the genus Drosophila reveals genomic signals of climate adaptation.</title>
        <authorList>
            <person name="Li F."/>
            <person name="Rane R.V."/>
            <person name="Luria V."/>
            <person name="Xiong Z."/>
            <person name="Chen J."/>
            <person name="Li Z."/>
            <person name="Catullo R.A."/>
            <person name="Griffin P.C."/>
            <person name="Schiffer M."/>
            <person name="Pearce S."/>
            <person name="Lee S.F."/>
            <person name="McElroy K."/>
            <person name="Stocker A."/>
            <person name="Shirriffs J."/>
            <person name="Cockerell F."/>
            <person name="Coppin C."/>
            <person name="Sgro C.M."/>
            <person name="Karger A."/>
            <person name="Cain J.W."/>
            <person name="Weber J.A."/>
            <person name="Santpere G."/>
            <person name="Kirschner M.W."/>
            <person name="Hoffmann A.A."/>
            <person name="Oakeshott J.G."/>
            <person name="Zhang G."/>
        </authorList>
    </citation>
    <scope>NUCLEOTIDE SEQUENCE</scope>
    <source>
        <strain evidence="23">BGI-SZ-2011g</strain>
    </source>
</reference>
<dbReference type="FunFam" id="3.10.20.90:FF:000049">
    <property type="entry name" value="RB1-inducible coiled-coil protein 1 isoform X1"/>
    <property type="match status" value="1"/>
</dbReference>
<sequence>MMLYVFHVDVGRMLSFDMNVALSSVENLKETIHRLHGIPAANIVLLVSGGEMLTHSTQVSCYSAGTDTNPIYMFLTGDERLAPTIAGGNAGDAADAELRRQVEESHKLSAVLETVRQRSQLAQHMRELGRKEEQLCERLVHEQHLQQQGWSAVVANMEDLTNEFSERFYNFCQAFDRHLQQRESYLELLRNFGDDLTQLARIPILPSLMAQAEGDFHGFDELLDQDSELPAVAGESSVEKSSSSTSPNKKLKMGNEQEQESSDEAAEQQTQQQQQTQTQTQTQTRQQQQQQHQLNLLQWISSKGNHAALQQMCDECVQGLDTFSLEIYEKLKLEVQNIIKVAKKDDVKEIKGLSERLYRLDEFKYKIQKMVQDQREQATALQQNEARALNLRDNSVLPDLCLSHRSQLQVMLENHIKIREFCRCIANSKDELGRNLHTRLGRVVWIENGMSDFDNRLLFYLRCLRRAERHINIIEQIHRAPSTYVAAVTEVVRRKIFSDQFRRWASRLSVDFDRIHGEELQRRQLFNASFEGHFLNILFPGMGDMPPTFANEHPELSFDTRLPQLTESDIEMLSTQLPELATQLQLPDMTLVLQFFEASGQRTAEKRAEGAEDAVAVSKQSVSTSTCHSLQVERMARSTATEQLLMLSASTLTDENAGSVERLRSSLQSMSKLALQCLAMARSNLSSLRQELVTHYQDELQSELQLLQDKWQVLRMQSEQRQHEQLEQLQQLREQLTTAEQEKVAAVAQAREQLIHEHKTELESLRCRFKLMTSMERSPSDSSLEKLERPTSSASVASLDVEQLLAQQRQDLLAQRERAISEAVEAERALWESRQASAATSSAAATAMATQLNSESVMANVTVLRDMLEDKERQLDMLREQNSLLVQESYQLKTRLEMLTNEDGNSWLKEKIDYLNRDKCRLEEELNMEKSKRIEMESSVAALRSSTYELGGGTMTRSRSSGASSSHRLITMENCAKGDLVFVVWSIRHSQFMVVQDSLTLYFVHADSLAGLQLAAPVPVATAAAGDAPLTLLELNQIPLPYYAIGRVIDKEYCQARKDENRYRVSKGSKFYRIRLAPIGMRHPLRRDRLESSGSLAGFISRSQLTMAVRDAVDASMVSASVVSLSGSSVYQSFKERTMSITSVNEEEDESTSLISERCRYISVSEEDELLALASGGDSTAAITTTATTTTTSTAAATTTVAVAAAAAAVSTTSATVTATTITEAAATAATQAQSVITEQPTASRKLQLDLLKLDLLKLASADIIIQPLTQQQQQQKQQQPQPERKEERKEKLKEEGGAQSDTVADTTTTTMTTKEPNPQSELNDQPDNVAATTAVVAEAATTATISEDSDEYRSLEGKDEADFPISE</sequence>
<feature type="domain" description="Autophagy protein ATG17-like" evidence="21">
    <location>
        <begin position="112"/>
        <end position="535"/>
    </location>
</feature>
<evidence type="ECO:0000256" key="20">
    <source>
        <dbReference type="SAM" id="MobiDB-lite"/>
    </source>
</evidence>
<feature type="region of interest" description="Disordered" evidence="20">
    <location>
        <begin position="231"/>
        <end position="284"/>
    </location>
</feature>
<keyword evidence="12" id="KW-0804">Transcription</keyword>
<keyword evidence="10" id="KW-0805">Transcription regulation</keyword>
<feature type="compositionally biased region" description="Basic and acidic residues" evidence="20">
    <location>
        <begin position="1283"/>
        <end position="1297"/>
    </location>
</feature>
<evidence type="ECO:0000256" key="9">
    <source>
        <dbReference type="ARBA" id="ARBA00023006"/>
    </source>
</evidence>
<organism evidence="23 24">
    <name type="scientific">Drosophila rubida</name>
    <dbReference type="NCBI Taxonomy" id="30044"/>
    <lineage>
        <taxon>Eukaryota</taxon>
        <taxon>Metazoa</taxon>
        <taxon>Ecdysozoa</taxon>
        <taxon>Arthropoda</taxon>
        <taxon>Hexapoda</taxon>
        <taxon>Insecta</taxon>
        <taxon>Pterygota</taxon>
        <taxon>Neoptera</taxon>
        <taxon>Endopterygota</taxon>
        <taxon>Diptera</taxon>
        <taxon>Brachycera</taxon>
        <taxon>Muscomorpha</taxon>
        <taxon>Ephydroidea</taxon>
        <taxon>Drosophilidae</taxon>
        <taxon>Drosophila</taxon>
    </lineage>
</organism>
<feature type="domain" description="Autophagy-related protein 11 C-terminal" evidence="22">
    <location>
        <begin position="962"/>
        <end position="1077"/>
    </location>
</feature>
<dbReference type="InterPro" id="IPR019460">
    <property type="entry name" value="Atg11_C"/>
</dbReference>
<dbReference type="GO" id="GO:0005764">
    <property type="term" value="C:lysosome"/>
    <property type="evidence" value="ECO:0007669"/>
    <property type="project" value="UniProtKB-SubCell"/>
</dbReference>
<dbReference type="GO" id="GO:0031090">
    <property type="term" value="C:organelle membrane"/>
    <property type="evidence" value="ECO:0007669"/>
    <property type="project" value="UniProtKB-ARBA"/>
</dbReference>
<evidence type="ECO:0000256" key="1">
    <source>
        <dbReference type="ARBA" id="ARBA00004123"/>
    </source>
</evidence>
<comment type="subcellular location">
    <subcellularLocation>
        <location evidence="4">Cytoplasm</location>
        <location evidence="4">Cytosol</location>
    </subcellularLocation>
    <subcellularLocation>
        <location evidence="3">Lysosome</location>
    </subcellularLocation>
    <subcellularLocation>
        <location evidence="1">Nucleus</location>
    </subcellularLocation>
    <subcellularLocation>
        <location evidence="2">Preautophagosomal structure</location>
    </subcellularLocation>
</comment>
<evidence type="ECO:0000313" key="24">
    <source>
        <dbReference type="Proteomes" id="UP001200034"/>
    </source>
</evidence>
<feature type="compositionally biased region" description="Low complexity" evidence="20">
    <location>
        <begin position="239"/>
        <end position="248"/>
    </location>
</feature>
<feature type="compositionally biased region" description="Acidic residues" evidence="20">
    <location>
        <begin position="257"/>
        <end position="266"/>
    </location>
</feature>
<evidence type="ECO:0000259" key="22">
    <source>
        <dbReference type="Pfam" id="PF10377"/>
    </source>
</evidence>
<evidence type="ECO:0000256" key="2">
    <source>
        <dbReference type="ARBA" id="ARBA00004329"/>
    </source>
</evidence>
<keyword evidence="5" id="KW-0813">Transport</keyword>
<evidence type="ECO:0000256" key="6">
    <source>
        <dbReference type="ARBA" id="ARBA00022490"/>
    </source>
</evidence>
<dbReference type="GO" id="GO:0000422">
    <property type="term" value="P:autophagy of mitochondrion"/>
    <property type="evidence" value="ECO:0007669"/>
    <property type="project" value="TreeGrafter"/>
</dbReference>
<evidence type="ECO:0000256" key="8">
    <source>
        <dbReference type="ARBA" id="ARBA00022927"/>
    </source>
</evidence>
<evidence type="ECO:0000256" key="4">
    <source>
        <dbReference type="ARBA" id="ARBA00004514"/>
    </source>
</evidence>
<evidence type="ECO:0000256" key="5">
    <source>
        <dbReference type="ARBA" id="ARBA00022448"/>
    </source>
</evidence>
<evidence type="ECO:0000256" key="7">
    <source>
        <dbReference type="ARBA" id="ARBA00022553"/>
    </source>
</evidence>
<dbReference type="GO" id="GO:0034727">
    <property type="term" value="P:piecemeal microautophagy of the nucleus"/>
    <property type="evidence" value="ECO:0007669"/>
    <property type="project" value="TreeGrafter"/>
</dbReference>
<dbReference type="GO" id="GO:0005634">
    <property type="term" value="C:nucleus"/>
    <property type="evidence" value="ECO:0007669"/>
    <property type="project" value="UniProtKB-SubCell"/>
</dbReference>
<dbReference type="InterPro" id="IPR040040">
    <property type="entry name" value="ATG11"/>
</dbReference>
<dbReference type="GO" id="GO:0034517">
    <property type="term" value="P:ribophagy"/>
    <property type="evidence" value="ECO:0007669"/>
    <property type="project" value="TreeGrafter"/>
</dbReference>
<feature type="compositionally biased region" description="Low complexity" evidence="20">
    <location>
        <begin position="1330"/>
        <end position="1345"/>
    </location>
</feature>
<accession>A0AAD4K7I4</accession>
<dbReference type="InterPro" id="IPR045326">
    <property type="entry name" value="ATG17-like_dom"/>
</dbReference>
<dbReference type="Proteomes" id="UP001200034">
    <property type="component" value="Unassembled WGS sequence"/>
</dbReference>
<feature type="compositionally biased region" description="Low complexity" evidence="20">
    <location>
        <begin position="1272"/>
        <end position="1282"/>
    </location>
</feature>
<dbReference type="GO" id="GO:0015031">
    <property type="term" value="P:protein transport"/>
    <property type="evidence" value="ECO:0007669"/>
    <property type="project" value="UniProtKB-KW"/>
</dbReference>
<dbReference type="PANTHER" id="PTHR13222:SF1">
    <property type="entry name" value="RB1-INDUCIBLE COILED-COIL PROTEIN 1"/>
    <property type="match status" value="1"/>
</dbReference>
<evidence type="ECO:0000256" key="15">
    <source>
        <dbReference type="ARBA" id="ARBA00023306"/>
    </source>
</evidence>
<dbReference type="Pfam" id="PF04108">
    <property type="entry name" value="ATG17_like"/>
    <property type="match status" value="1"/>
</dbReference>
<dbReference type="GO" id="GO:1990316">
    <property type="term" value="C:Atg1/ULK1 kinase complex"/>
    <property type="evidence" value="ECO:0007669"/>
    <property type="project" value="TreeGrafter"/>
</dbReference>
<dbReference type="GO" id="GO:0000045">
    <property type="term" value="P:autophagosome assembly"/>
    <property type="evidence" value="ECO:0007669"/>
    <property type="project" value="InterPro"/>
</dbReference>
<keyword evidence="24" id="KW-1185">Reference proteome</keyword>
<dbReference type="GO" id="GO:0034045">
    <property type="term" value="C:phagophore assembly site membrane"/>
    <property type="evidence" value="ECO:0007669"/>
    <property type="project" value="TreeGrafter"/>
</dbReference>
<evidence type="ECO:0000256" key="16">
    <source>
        <dbReference type="ARBA" id="ARBA00053494"/>
    </source>
</evidence>
<evidence type="ECO:0000256" key="12">
    <source>
        <dbReference type="ARBA" id="ARBA00023163"/>
    </source>
</evidence>
<feature type="compositionally biased region" description="Low complexity" evidence="20">
    <location>
        <begin position="267"/>
        <end position="284"/>
    </location>
</feature>
<name>A0AAD4K7I4_9MUSC</name>
<dbReference type="GO" id="GO:0061709">
    <property type="term" value="P:reticulophagy"/>
    <property type="evidence" value="ECO:0007669"/>
    <property type="project" value="TreeGrafter"/>
</dbReference>
<protein>
    <recommendedName>
        <fullName evidence="17">RB1-inducible coiled-coil protein 1</fullName>
    </recommendedName>
    <alternativeName>
        <fullName evidence="18">FAK family kinase-interacting protein of 200 kDa</fullName>
    </alternativeName>
</protein>
<keyword evidence="11 19" id="KW-0175">Coiled coil</keyword>
<evidence type="ECO:0000256" key="10">
    <source>
        <dbReference type="ARBA" id="ARBA00023015"/>
    </source>
</evidence>
<evidence type="ECO:0000259" key="21">
    <source>
        <dbReference type="Pfam" id="PF04108"/>
    </source>
</evidence>
<comment type="caution">
    <text evidence="23">The sequence shown here is derived from an EMBL/GenBank/DDBJ whole genome shotgun (WGS) entry which is preliminary data.</text>
</comment>
<dbReference type="GO" id="GO:0005829">
    <property type="term" value="C:cytosol"/>
    <property type="evidence" value="ECO:0007669"/>
    <property type="project" value="UniProtKB-SubCell"/>
</dbReference>
<dbReference type="GO" id="GO:0060090">
    <property type="term" value="F:molecular adaptor activity"/>
    <property type="evidence" value="ECO:0007669"/>
    <property type="project" value="TreeGrafter"/>
</dbReference>
<dbReference type="Pfam" id="PF10377">
    <property type="entry name" value="ATG11"/>
    <property type="match status" value="1"/>
</dbReference>
<dbReference type="GO" id="GO:0019901">
    <property type="term" value="F:protein kinase binding"/>
    <property type="evidence" value="ECO:0007669"/>
    <property type="project" value="UniProtKB-ARBA"/>
</dbReference>
<evidence type="ECO:0000313" key="23">
    <source>
        <dbReference type="EMBL" id="KAH8381749.1"/>
    </source>
</evidence>
<dbReference type="CDD" id="cd17060">
    <property type="entry name" value="Ubl_RB1CC1"/>
    <property type="match status" value="1"/>
</dbReference>
<gene>
    <name evidence="23" type="ORF">KR093_011651</name>
</gene>
<feature type="compositionally biased region" description="Basic and acidic residues" evidence="20">
    <location>
        <begin position="1352"/>
        <end position="1362"/>
    </location>
</feature>
<comment type="function">
    <text evidence="16">Involved in autophagy. Regulates early events but also late events of autophagosome formation through direct interaction with Atg16L1. Required for the formation of the autophagosome-like double-membrane structure that surrounds the Salmonella-containing vacuole (SCV) during S.typhimurium infection and subsequent xenophagy. Involved in repair of DNA damage caused by ionizing radiation, which subsequently improves cell survival by decreasing apoptosis. Inhibits PTK2/FAK1 and PTK2B/PYK2 kinase activity, affecting their downstream signaling pathways. Plays a role as a modulator of TGF-beta-signaling by restricting substrate specificity of RNF111. Functions as a DNA-binding transcription factor. Is a potent regulator of the RB1 pathway through induction of RB1 expression. Plays a crucial role in muscular differentiation. Plays an indispensable role in fetal hematopoiesis and in the regulation of neuronal homeostasis.</text>
</comment>
<evidence type="ECO:0000256" key="19">
    <source>
        <dbReference type="SAM" id="Coils"/>
    </source>
</evidence>
<dbReference type="GO" id="GO:0061723">
    <property type="term" value="P:glycophagy"/>
    <property type="evidence" value="ECO:0007669"/>
    <property type="project" value="TreeGrafter"/>
</dbReference>
<keyword evidence="14" id="KW-0539">Nucleus</keyword>
<keyword evidence="9" id="KW-0072">Autophagy</keyword>
<keyword evidence="6" id="KW-0963">Cytoplasm</keyword>
<evidence type="ECO:0000256" key="14">
    <source>
        <dbReference type="ARBA" id="ARBA00023242"/>
    </source>
</evidence>
<evidence type="ECO:0000256" key="18">
    <source>
        <dbReference type="ARBA" id="ARBA00080154"/>
    </source>
</evidence>
<proteinExistence type="predicted"/>
<evidence type="ECO:0000256" key="13">
    <source>
        <dbReference type="ARBA" id="ARBA00023228"/>
    </source>
</evidence>
<keyword evidence="8" id="KW-0653">Protein transport</keyword>
<evidence type="ECO:0000256" key="17">
    <source>
        <dbReference type="ARBA" id="ARBA00069790"/>
    </source>
</evidence>
<dbReference type="GO" id="GO:0008285">
    <property type="term" value="P:negative regulation of cell population proliferation"/>
    <property type="evidence" value="ECO:0007669"/>
    <property type="project" value="UniProtKB-ARBA"/>
</dbReference>
<feature type="coiled-coil region" evidence="19">
    <location>
        <begin position="861"/>
        <end position="888"/>
    </location>
</feature>
<keyword evidence="13" id="KW-0458">Lysosome</keyword>
<feature type="region of interest" description="Disordered" evidence="20">
    <location>
        <begin position="1272"/>
        <end position="1368"/>
    </location>
</feature>